<feature type="compositionally biased region" description="Acidic residues" evidence="1">
    <location>
        <begin position="549"/>
        <end position="560"/>
    </location>
</feature>
<feature type="compositionally biased region" description="Gly residues" evidence="1">
    <location>
        <begin position="570"/>
        <end position="585"/>
    </location>
</feature>
<keyword evidence="2" id="KW-0812">Transmembrane</keyword>
<evidence type="ECO:0000313" key="3">
    <source>
        <dbReference type="EMBL" id="MCA9385718.1"/>
    </source>
</evidence>
<evidence type="ECO:0000256" key="2">
    <source>
        <dbReference type="SAM" id="Phobius"/>
    </source>
</evidence>
<dbReference type="EMBL" id="JAGQLH010000039">
    <property type="protein sequence ID" value="MCA9385718.1"/>
    <property type="molecule type" value="Genomic_DNA"/>
</dbReference>
<keyword evidence="2" id="KW-1133">Transmembrane helix</keyword>
<dbReference type="InterPro" id="IPR011042">
    <property type="entry name" value="6-blade_b-propeller_TolB-like"/>
</dbReference>
<keyword evidence="2" id="KW-0472">Membrane</keyword>
<dbReference type="AlphaFoldDB" id="A0A955L811"/>
<sequence>MHNAIAYLKHSSVVLSISFLFLFFLFGKYSPQNIANAGTCASPDVLVGQWSGQNRIVPFDGVTDVQSADFITGLSTPHEFIYANGNSLFVADTGNSQVVEYNGTTGALVGTIMDNGSDGLSQPYGLAADSDYLFVLDRANRILYRYEFATTTVTTLWSHGNPNQYTMGLVVGPNGNIFVGNIGTDTIDEYDVNGTLVGTFVTSGLGGLSNPFDMQFGPDGNLYVSSSGTDEILRYDGTTGAFIDVFVASGDGGTTVQSLKFHPTTDELYVNYFTGGVYSFDAPGTGTEGDPTGLNLALTQSKTIAFFEDSACSESIDIIIDDNDNTDDTQTVHYSNSATFSITLENDGGVELENVAVTNSTATGCDLTWANIQDILDGTNAIGPVGDGDTIFDAGETFTYTCTNTNVTAGYTNTATVNADTTDVANTAVTDNDTSDVDMARITLDKDDNDDTDDTQTVTSGNDATFTITLTNSGEVNLENVILTDANAAACDLTWADVQDILDGTDPLGPVGNADTIFDTGETFAYTCVETGVTASFTNTASVVADTTDVDDESVNDDDTSAVVVSSSGGSSGGSSSGSGGGGGSSSVTVTPIPVSEDITYDTTIGRICGTLYMALVDDSTFNPADGETAYEGVELDLYLDVNKNGVIDGDDIYFLSNSSNMEGEFCFEDLPVLTESGDVVQYLIPTPEELVLTNGITLPIVLSEEDPEELTLDFGLLSATELAPTGSPIILSVAAGMFGIVTIALLEVSRSRKYA</sequence>
<dbReference type="Gene3D" id="2.120.10.30">
    <property type="entry name" value="TolB, C-terminal domain"/>
    <property type="match status" value="1"/>
</dbReference>
<dbReference type="PROSITE" id="PS00018">
    <property type="entry name" value="EF_HAND_1"/>
    <property type="match status" value="1"/>
</dbReference>
<reference evidence="3" key="1">
    <citation type="submission" date="2020-04" db="EMBL/GenBank/DDBJ databases">
        <authorList>
            <person name="Zhang T."/>
        </authorList>
    </citation>
    <scope>NUCLEOTIDE SEQUENCE</scope>
    <source>
        <strain evidence="3">HKST-UBA11</strain>
    </source>
</reference>
<dbReference type="InterPro" id="IPR018247">
    <property type="entry name" value="EF_Hand_1_Ca_BS"/>
</dbReference>
<feature type="transmembrane region" description="Helical" evidence="2">
    <location>
        <begin position="7"/>
        <end position="26"/>
    </location>
</feature>
<organism evidence="3 4">
    <name type="scientific">Candidatus Dojkabacteria bacterium</name>
    <dbReference type="NCBI Taxonomy" id="2099670"/>
    <lineage>
        <taxon>Bacteria</taxon>
        <taxon>Candidatus Dojkabacteria</taxon>
    </lineage>
</organism>
<feature type="region of interest" description="Disordered" evidence="1">
    <location>
        <begin position="549"/>
        <end position="591"/>
    </location>
</feature>
<comment type="caution">
    <text evidence="3">The sequence shown here is derived from an EMBL/GenBank/DDBJ whole genome shotgun (WGS) entry which is preliminary data.</text>
</comment>
<dbReference type="SUPFAM" id="SSF63825">
    <property type="entry name" value="YWTD domain"/>
    <property type="match status" value="1"/>
</dbReference>
<gene>
    <name evidence="3" type="ORF">KC717_03660</name>
</gene>
<dbReference type="Proteomes" id="UP000754563">
    <property type="component" value="Unassembled WGS sequence"/>
</dbReference>
<accession>A0A955L811</accession>
<protein>
    <recommendedName>
        <fullName evidence="5">DUF11 domain-containing protein</fullName>
    </recommendedName>
</protein>
<name>A0A955L811_9BACT</name>
<reference evidence="3" key="2">
    <citation type="journal article" date="2021" name="Microbiome">
        <title>Successional dynamics and alternative stable states in a saline activated sludge microbial community over 9 years.</title>
        <authorList>
            <person name="Wang Y."/>
            <person name="Ye J."/>
            <person name="Ju F."/>
            <person name="Liu L."/>
            <person name="Boyd J.A."/>
            <person name="Deng Y."/>
            <person name="Parks D.H."/>
            <person name="Jiang X."/>
            <person name="Yin X."/>
            <person name="Woodcroft B.J."/>
            <person name="Tyson G.W."/>
            <person name="Hugenholtz P."/>
            <person name="Polz M.F."/>
            <person name="Zhang T."/>
        </authorList>
    </citation>
    <scope>NUCLEOTIDE SEQUENCE</scope>
    <source>
        <strain evidence="3">HKST-UBA11</strain>
    </source>
</reference>
<evidence type="ECO:0000256" key="1">
    <source>
        <dbReference type="SAM" id="MobiDB-lite"/>
    </source>
</evidence>
<proteinExistence type="predicted"/>
<evidence type="ECO:0008006" key="5">
    <source>
        <dbReference type="Google" id="ProtNLM"/>
    </source>
</evidence>
<feature type="transmembrane region" description="Helical" evidence="2">
    <location>
        <begin position="730"/>
        <end position="749"/>
    </location>
</feature>
<evidence type="ECO:0000313" key="4">
    <source>
        <dbReference type="Proteomes" id="UP000754563"/>
    </source>
</evidence>